<dbReference type="Proteomes" id="UP000254711">
    <property type="component" value="Unassembled WGS sequence"/>
</dbReference>
<dbReference type="PROSITE" id="PS51257">
    <property type="entry name" value="PROKAR_LIPOPROTEIN"/>
    <property type="match status" value="1"/>
</dbReference>
<accession>A0A370K4A3</accession>
<gene>
    <name evidence="2" type="ORF">DVT68_17275</name>
</gene>
<dbReference type="EMBL" id="QQSY01000005">
    <property type="protein sequence ID" value="RDI97491.1"/>
    <property type="molecule type" value="Genomic_DNA"/>
</dbReference>
<evidence type="ECO:0000313" key="3">
    <source>
        <dbReference type="Proteomes" id="UP000254711"/>
    </source>
</evidence>
<proteinExistence type="predicted"/>
<evidence type="ECO:0000256" key="1">
    <source>
        <dbReference type="SAM" id="Phobius"/>
    </source>
</evidence>
<dbReference type="AlphaFoldDB" id="A0A370K4A3"/>
<evidence type="ECO:0000313" key="2">
    <source>
        <dbReference type="EMBL" id="RDI97491.1"/>
    </source>
</evidence>
<keyword evidence="1" id="KW-1133">Transmembrane helix</keyword>
<keyword evidence="1" id="KW-0472">Membrane</keyword>
<keyword evidence="1" id="KW-0812">Transmembrane</keyword>
<sequence>MRTSLVFILGFVVGCIVGLATIGVMYYQHYFVTLDGPAGVVARSFQDLVSEVQKPIDGTARTAEEIADERLRLLVGESVLAADAFCTMNQGNRSATQRAAAKLQSNPLFLNLVSNLHREDARAAVEFIKSSPVTGQQCTVFQSPVIGH</sequence>
<name>A0A370K4A3_9GAMM</name>
<reference evidence="2 3" key="1">
    <citation type="submission" date="2018-07" db="EMBL/GenBank/DDBJ databases">
        <title>Dyella solisilvae sp. nov., isolated from the pine and broad-leaved mixed forest soil.</title>
        <authorList>
            <person name="Gao Z."/>
            <person name="Qiu L."/>
        </authorList>
    </citation>
    <scope>NUCLEOTIDE SEQUENCE [LARGE SCALE GENOMIC DNA]</scope>
    <source>
        <strain evidence="2 3">DHG54</strain>
    </source>
</reference>
<organism evidence="2 3">
    <name type="scientific">Dyella solisilvae</name>
    <dbReference type="NCBI Taxonomy" id="1920168"/>
    <lineage>
        <taxon>Bacteria</taxon>
        <taxon>Pseudomonadati</taxon>
        <taxon>Pseudomonadota</taxon>
        <taxon>Gammaproteobacteria</taxon>
        <taxon>Lysobacterales</taxon>
        <taxon>Rhodanobacteraceae</taxon>
        <taxon>Dyella</taxon>
    </lineage>
</organism>
<feature type="transmembrane region" description="Helical" evidence="1">
    <location>
        <begin position="6"/>
        <end position="27"/>
    </location>
</feature>
<dbReference type="RefSeq" id="WP_114826382.1">
    <property type="nucleotide sequence ID" value="NZ_QQSY01000005.1"/>
</dbReference>
<keyword evidence="3" id="KW-1185">Reference proteome</keyword>
<protein>
    <submittedName>
        <fullName evidence="2">Uncharacterized protein</fullName>
    </submittedName>
</protein>
<comment type="caution">
    <text evidence="2">The sequence shown here is derived from an EMBL/GenBank/DDBJ whole genome shotgun (WGS) entry which is preliminary data.</text>
</comment>